<dbReference type="InterPro" id="IPR005334">
    <property type="entry name" value="Tctex-1-like"/>
</dbReference>
<dbReference type="GO" id="GO:0005737">
    <property type="term" value="C:cytoplasm"/>
    <property type="evidence" value="ECO:0007669"/>
    <property type="project" value="TreeGrafter"/>
</dbReference>
<reference evidence="2 3" key="1">
    <citation type="submission" date="2024-03" db="EMBL/GenBank/DDBJ databases">
        <title>Adaptation during the transition from Ophiocordyceps entomopathogen to insect associate is accompanied by gene loss and intensified selection.</title>
        <authorList>
            <person name="Ward C.M."/>
            <person name="Onetto C.A."/>
            <person name="Borneman A.R."/>
        </authorList>
    </citation>
    <scope>NUCLEOTIDE SEQUENCE [LARGE SCALE GENOMIC DNA]</scope>
    <source>
        <strain evidence="2">AWRI1</strain>
        <tissue evidence="2">Single Adult Female</tissue>
    </source>
</reference>
<dbReference type="GO" id="GO:0005868">
    <property type="term" value="C:cytoplasmic dynein complex"/>
    <property type="evidence" value="ECO:0007669"/>
    <property type="project" value="TreeGrafter"/>
</dbReference>
<name>A0AAN9TVY0_9HEMI</name>
<keyword evidence="3" id="KW-1185">Reference proteome</keyword>
<evidence type="ECO:0000313" key="2">
    <source>
        <dbReference type="EMBL" id="KAK7593030.1"/>
    </source>
</evidence>
<accession>A0AAN9TVY0</accession>
<proteinExistence type="inferred from homology"/>
<evidence type="ECO:0000313" key="3">
    <source>
        <dbReference type="Proteomes" id="UP001367676"/>
    </source>
</evidence>
<evidence type="ECO:0000256" key="1">
    <source>
        <dbReference type="ARBA" id="ARBA00005361"/>
    </source>
</evidence>
<dbReference type="PANTHER" id="PTHR21255">
    <property type="entry name" value="T-COMPLEX-ASSOCIATED-TESTIS-EXPRESSED 1/ DYNEIN LIGHT CHAIN"/>
    <property type="match status" value="1"/>
</dbReference>
<dbReference type="Gene3D" id="3.30.1140.40">
    <property type="entry name" value="Tctex-1"/>
    <property type="match status" value="1"/>
</dbReference>
<dbReference type="Pfam" id="PF03645">
    <property type="entry name" value="Tctex-1"/>
    <property type="match status" value="1"/>
</dbReference>
<dbReference type="EMBL" id="JBBCAQ010000020">
    <property type="protein sequence ID" value="KAK7593030.1"/>
    <property type="molecule type" value="Genomic_DNA"/>
</dbReference>
<organism evidence="2 3">
    <name type="scientific">Parthenolecanium corni</name>
    <dbReference type="NCBI Taxonomy" id="536013"/>
    <lineage>
        <taxon>Eukaryota</taxon>
        <taxon>Metazoa</taxon>
        <taxon>Ecdysozoa</taxon>
        <taxon>Arthropoda</taxon>
        <taxon>Hexapoda</taxon>
        <taxon>Insecta</taxon>
        <taxon>Pterygota</taxon>
        <taxon>Neoptera</taxon>
        <taxon>Paraneoptera</taxon>
        <taxon>Hemiptera</taxon>
        <taxon>Sternorrhyncha</taxon>
        <taxon>Coccoidea</taxon>
        <taxon>Coccidae</taxon>
        <taxon>Parthenolecanium</taxon>
    </lineage>
</organism>
<dbReference type="GO" id="GO:0007018">
    <property type="term" value="P:microtubule-based movement"/>
    <property type="evidence" value="ECO:0007669"/>
    <property type="project" value="TreeGrafter"/>
</dbReference>
<sequence length="115" mass="12732">MAANTDEGAAEFRLRPSLDKKFSKEIAQETIHALLSEELKNKVFEGNEQIATLCQTLSTKIKDKMKKIDTGDSDYKLICYTIIGEQRGAGIRVAARCVWDSATDVIASVSYENVS</sequence>
<comment type="caution">
    <text evidence="2">The sequence shown here is derived from an EMBL/GenBank/DDBJ whole genome shotgun (WGS) entry which is preliminary data.</text>
</comment>
<comment type="similarity">
    <text evidence="1">Belongs to the dynein light chain Tctex-type family.</text>
</comment>
<evidence type="ECO:0008006" key="4">
    <source>
        <dbReference type="Google" id="ProtNLM"/>
    </source>
</evidence>
<protein>
    <recommendedName>
        <fullName evidence="4">Tctex1 domain-containing protein 2</fullName>
    </recommendedName>
</protein>
<dbReference type="Proteomes" id="UP001367676">
    <property type="component" value="Unassembled WGS sequence"/>
</dbReference>
<gene>
    <name evidence="2" type="ORF">V9T40_007782</name>
</gene>
<dbReference type="InterPro" id="IPR038586">
    <property type="entry name" value="Tctex-1-like_sf"/>
</dbReference>
<dbReference type="GO" id="GO:0045505">
    <property type="term" value="F:dynein intermediate chain binding"/>
    <property type="evidence" value="ECO:0007669"/>
    <property type="project" value="TreeGrafter"/>
</dbReference>
<dbReference type="PANTHER" id="PTHR21255:SF7">
    <property type="entry name" value="DYNEIN LIGHT CHAIN TCTEX-TYPE PROTEIN 2B"/>
    <property type="match status" value="1"/>
</dbReference>
<dbReference type="AlphaFoldDB" id="A0AAN9TVY0"/>
<dbReference type="CDD" id="cd21459">
    <property type="entry name" value="DLC-like_TCTEX1D2"/>
    <property type="match status" value="1"/>
</dbReference>